<dbReference type="InterPro" id="IPR003660">
    <property type="entry name" value="HAMP_dom"/>
</dbReference>
<keyword evidence="4" id="KW-0597">Phosphoprotein</keyword>
<evidence type="ECO:0000256" key="2">
    <source>
        <dbReference type="ARBA" id="ARBA00004370"/>
    </source>
</evidence>
<dbReference type="PROSITE" id="PS50885">
    <property type="entry name" value="HAMP"/>
    <property type="match status" value="1"/>
</dbReference>
<evidence type="ECO:0000313" key="13">
    <source>
        <dbReference type="EMBL" id="OIQ74351.1"/>
    </source>
</evidence>
<comment type="catalytic activity">
    <reaction evidence="1">
        <text>ATP + protein L-histidine = ADP + protein N-phospho-L-histidine.</text>
        <dbReference type="EC" id="2.7.13.3"/>
    </reaction>
</comment>
<evidence type="ECO:0000256" key="8">
    <source>
        <dbReference type="ARBA" id="ARBA00022989"/>
    </source>
</evidence>
<keyword evidence="7" id="KW-0418">Kinase</keyword>
<protein>
    <recommendedName>
        <fullName evidence="3">histidine kinase</fullName>
        <ecNumber evidence="3">2.7.13.3</ecNumber>
    </recommendedName>
</protein>
<evidence type="ECO:0000256" key="7">
    <source>
        <dbReference type="ARBA" id="ARBA00022777"/>
    </source>
</evidence>
<dbReference type="InterPro" id="IPR004358">
    <property type="entry name" value="Sig_transdc_His_kin-like_C"/>
</dbReference>
<keyword evidence="8" id="KW-1133">Transmembrane helix</keyword>
<evidence type="ECO:0000256" key="10">
    <source>
        <dbReference type="ARBA" id="ARBA00023136"/>
    </source>
</evidence>
<evidence type="ECO:0000256" key="9">
    <source>
        <dbReference type="ARBA" id="ARBA00023012"/>
    </source>
</evidence>
<dbReference type="EMBL" id="MLJW01002538">
    <property type="protein sequence ID" value="OIQ74351.1"/>
    <property type="molecule type" value="Genomic_DNA"/>
</dbReference>
<evidence type="ECO:0000256" key="4">
    <source>
        <dbReference type="ARBA" id="ARBA00022553"/>
    </source>
</evidence>
<dbReference type="PANTHER" id="PTHR45436:SF5">
    <property type="entry name" value="SENSOR HISTIDINE KINASE TRCS"/>
    <property type="match status" value="1"/>
</dbReference>
<accession>A0A1J5Q2X9</accession>
<dbReference type="InterPro" id="IPR036890">
    <property type="entry name" value="HATPase_C_sf"/>
</dbReference>
<proteinExistence type="predicted"/>
<dbReference type="GO" id="GO:0000160">
    <property type="term" value="P:phosphorelay signal transduction system"/>
    <property type="evidence" value="ECO:0007669"/>
    <property type="project" value="UniProtKB-KW"/>
</dbReference>
<dbReference type="InterPro" id="IPR050428">
    <property type="entry name" value="TCS_sensor_his_kinase"/>
</dbReference>
<dbReference type="SMART" id="SM00387">
    <property type="entry name" value="HATPase_c"/>
    <property type="match status" value="1"/>
</dbReference>
<dbReference type="PANTHER" id="PTHR45436">
    <property type="entry name" value="SENSOR HISTIDINE KINASE YKOH"/>
    <property type="match status" value="1"/>
</dbReference>
<keyword evidence="9" id="KW-0902">Two-component regulatory system</keyword>
<comment type="caution">
    <text evidence="13">The sequence shown here is derived from an EMBL/GenBank/DDBJ whole genome shotgun (WGS) entry which is preliminary data.</text>
</comment>
<reference evidence="13" key="1">
    <citation type="submission" date="2016-10" db="EMBL/GenBank/DDBJ databases">
        <title>Sequence of Gallionella enrichment culture.</title>
        <authorList>
            <person name="Poehlein A."/>
            <person name="Muehling M."/>
            <person name="Daniel R."/>
        </authorList>
    </citation>
    <scope>NUCLEOTIDE SEQUENCE</scope>
</reference>
<dbReference type="Pfam" id="PF02518">
    <property type="entry name" value="HATPase_c"/>
    <property type="match status" value="1"/>
</dbReference>
<dbReference type="AlphaFoldDB" id="A0A1J5Q2X9"/>
<dbReference type="PROSITE" id="PS50109">
    <property type="entry name" value="HIS_KIN"/>
    <property type="match status" value="1"/>
</dbReference>
<dbReference type="GO" id="GO:0016787">
    <property type="term" value="F:hydrolase activity"/>
    <property type="evidence" value="ECO:0007669"/>
    <property type="project" value="UniProtKB-KW"/>
</dbReference>
<comment type="subcellular location">
    <subcellularLocation>
        <location evidence="2">Membrane</location>
    </subcellularLocation>
</comment>
<evidence type="ECO:0000256" key="1">
    <source>
        <dbReference type="ARBA" id="ARBA00000085"/>
    </source>
</evidence>
<evidence type="ECO:0000256" key="5">
    <source>
        <dbReference type="ARBA" id="ARBA00022679"/>
    </source>
</evidence>
<feature type="domain" description="HAMP" evidence="12">
    <location>
        <begin position="197"/>
        <end position="248"/>
    </location>
</feature>
<sequence length="458" mass="50717">MKTPWSIRSRLVWAAAIVLLAFLAGAGWTVQKAYADSVRTQRLARLQATVYLLMAATELDSSGTLLMPPTLAEPRLSLPASGLYASIVNLDTGKTWQSASTLGRKLPFQRHTVVGQWQLGTLSGPQSQSDSQRTIAYLGASYAVKWSANDKTTPLVFSVLEDRLGFERELLAFERTLWSWLGGTGLLLLLTQTWLLRWGLAPLEHMSQEIERIEQGRQARVERVYPKELTRLTNSLNALIEQERARQVRYKEAVDDLAHSLKTPLAVLRTCLDEPAGLASMVAQQVARMDAIVVHQLARAGASGAARFAPFLQLAPVLQRIRDTLGKIYHDKNLAFTLECANDLSWRIDQGDAFEMLGNVLDNAAKWARQKVSVRLWQDRQGLCIRVSDDGPGFADSAAQLQRRVRLDEQVPGHGIGLSVVKDLVASHLGQLQIARSDWGGAEVSITLPWPHNVAAKH</sequence>
<keyword evidence="6" id="KW-0812">Transmembrane</keyword>
<gene>
    <name evidence="13" type="primary">phoQ_2</name>
    <name evidence="13" type="ORF">GALL_440000</name>
</gene>
<evidence type="ECO:0000256" key="3">
    <source>
        <dbReference type="ARBA" id="ARBA00012438"/>
    </source>
</evidence>
<feature type="domain" description="Histidine kinase" evidence="11">
    <location>
        <begin position="256"/>
        <end position="452"/>
    </location>
</feature>
<dbReference type="PRINTS" id="PR00344">
    <property type="entry name" value="BCTRLSENSOR"/>
</dbReference>
<keyword evidence="13" id="KW-0378">Hydrolase</keyword>
<evidence type="ECO:0000256" key="6">
    <source>
        <dbReference type="ARBA" id="ARBA00022692"/>
    </source>
</evidence>
<dbReference type="InterPro" id="IPR003594">
    <property type="entry name" value="HATPase_dom"/>
</dbReference>
<dbReference type="GO" id="GO:0004673">
    <property type="term" value="F:protein histidine kinase activity"/>
    <property type="evidence" value="ECO:0007669"/>
    <property type="project" value="UniProtKB-EC"/>
</dbReference>
<evidence type="ECO:0000259" key="11">
    <source>
        <dbReference type="PROSITE" id="PS50109"/>
    </source>
</evidence>
<organism evidence="13">
    <name type="scientific">mine drainage metagenome</name>
    <dbReference type="NCBI Taxonomy" id="410659"/>
    <lineage>
        <taxon>unclassified sequences</taxon>
        <taxon>metagenomes</taxon>
        <taxon>ecological metagenomes</taxon>
    </lineage>
</organism>
<dbReference type="InterPro" id="IPR005467">
    <property type="entry name" value="His_kinase_dom"/>
</dbReference>
<dbReference type="Gene3D" id="1.10.287.130">
    <property type="match status" value="1"/>
</dbReference>
<keyword evidence="10" id="KW-0472">Membrane</keyword>
<name>A0A1J5Q2X9_9ZZZZ</name>
<dbReference type="SUPFAM" id="SSF55874">
    <property type="entry name" value="ATPase domain of HSP90 chaperone/DNA topoisomerase II/histidine kinase"/>
    <property type="match status" value="1"/>
</dbReference>
<evidence type="ECO:0000259" key="12">
    <source>
        <dbReference type="PROSITE" id="PS50885"/>
    </source>
</evidence>
<dbReference type="Gene3D" id="3.30.565.10">
    <property type="entry name" value="Histidine kinase-like ATPase, C-terminal domain"/>
    <property type="match status" value="1"/>
</dbReference>
<dbReference type="EC" id="2.7.13.3" evidence="3"/>
<keyword evidence="5 13" id="KW-0808">Transferase</keyword>
<dbReference type="GO" id="GO:0005886">
    <property type="term" value="C:plasma membrane"/>
    <property type="evidence" value="ECO:0007669"/>
    <property type="project" value="TreeGrafter"/>
</dbReference>